<comment type="function">
    <text evidence="3">Catalyzes the sequential condensation of isopentenyl diphosphate (IPP) with geranylgeranyl diphosphate (GGPP) to yield (2Z,6Z,10Z,14Z,18Z,22Z,26Z,30E,34E,38E)-undecaprenyl diphosphate (tritrans,heptacis-UPP). It is probably the precursor of glycosyl carrier lipids.</text>
</comment>
<feature type="binding site" evidence="3">
    <location>
        <position position="54"/>
    </location>
    <ligand>
        <name>substrate</name>
    </ligand>
</feature>
<dbReference type="EC" id="2.5.1.89" evidence="3"/>
<dbReference type="GO" id="GO:0000287">
    <property type="term" value="F:magnesium ion binding"/>
    <property type="evidence" value="ECO:0007669"/>
    <property type="project" value="UniProtKB-UniRule"/>
</dbReference>
<dbReference type="Proteomes" id="UP000535457">
    <property type="component" value="Unassembled WGS sequence"/>
</dbReference>
<feature type="active site" description="Proton acceptor" evidence="3">
    <location>
        <position position="88"/>
    </location>
</feature>
<dbReference type="AlphaFoldDB" id="A0A7K4P4P0"/>
<accession>A0A7K4P4P0</accession>
<keyword evidence="3" id="KW-0479">Metal-binding</keyword>
<dbReference type="SUPFAM" id="SSF64005">
    <property type="entry name" value="Undecaprenyl diphosphate synthase"/>
    <property type="match status" value="1"/>
</dbReference>
<dbReference type="InterPro" id="IPR001441">
    <property type="entry name" value="UPP_synth-like"/>
</dbReference>
<dbReference type="FunFam" id="3.40.1180.10:FF:000005">
    <property type="entry name" value="Alkyl transferase"/>
    <property type="match status" value="1"/>
</dbReference>
<dbReference type="InterPro" id="IPR036424">
    <property type="entry name" value="UPP_synth-like_sf"/>
</dbReference>
<dbReference type="PROSITE" id="PS01066">
    <property type="entry name" value="UPP_SYNTHASE"/>
    <property type="match status" value="1"/>
</dbReference>
<dbReference type="Pfam" id="PF01255">
    <property type="entry name" value="Prenyltransf"/>
    <property type="match status" value="1"/>
</dbReference>
<feature type="binding site" evidence="3">
    <location>
        <position position="231"/>
    </location>
    <ligand>
        <name>Mg(2+)</name>
        <dbReference type="ChEBI" id="CHEBI:18420"/>
    </ligand>
</feature>
<feature type="binding site" evidence="3">
    <location>
        <position position="91"/>
    </location>
    <ligand>
        <name>substrate</name>
    </ligand>
</feature>
<feature type="binding site" evidence="3">
    <location>
        <begin position="41"/>
        <end position="44"/>
    </location>
    <ligand>
        <name>substrate</name>
    </ligand>
</feature>
<evidence type="ECO:0000313" key="4">
    <source>
        <dbReference type="EMBL" id="NWK13653.1"/>
    </source>
</evidence>
<comment type="cofactor">
    <cofactor evidence="3">
        <name>Mg(2+)</name>
        <dbReference type="ChEBI" id="CHEBI:18420"/>
    </cofactor>
    <text evidence="3">Binds 2 magnesium ions per subunit.</text>
</comment>
<comment type="caution">
    <text evidence="3">Lacks conserved residue(s) required for the propagation of feature annotation.</text>
</comment>
<reference evidence="4 5" key="1">
    <citation type="journal article" date="2019" name="Environ. Microbiol.">
        <title>Genomics insights into ecotype formation of ammonia-oxidizing archaea in the deep ocean.</title>
        <authorList>
            <person name="Wang Y."/>
            <person name="Huang J.M."/>
            <person name="Cui G.J."/>
            <person name="Nunoura T."/>
            <person name="Takaki Y."/>
            <person name="Li W.L."/>
            <person name="Li J."/>
            <person name="Gao Z.M."/>
            <person name="Takai K."/>
            <person name="Zhang A.Q."/>
            <person name="Stepanauskas R."/>
        </authorList>
    </citation>
    <scope>NUCLEOTIDE SEQUENCE [LARGE SCALE GENOMIC DNA]</scope>
    <source>
        <strain evidence="4 5">L19a</strain>
    </source>
</reference>
<feature type="binding site" evidence="3">
    <location>
        <position position="45"/>
    </location>
    <ligand>
        <name>substrate</name>
    </ligand>
</feature>
<comment type="similarity">
    <text evidence="3">Belongs to the UPP synthase family.</text>
</comment>
<protein>
    <recommendedName>
        <fullName evidence="3">Tritrans,polycis-undecaprenyl-diphosphate synthase (geranylgeranyl-diphosphate specific)</fullName>
        <ecNumber evidence="3">2.5.1.89</ecNumber>
    </recommendedName>
    <alternativeName>
        <fullName evidence="3">Undecaprenyl diphosphate synthase</fullName>
        <shortName evidence="3">UDS</shortName>
    </alternativeName>
    <alternativeName>
        <fullName evidence="3">Undecaprenyl pyrophosphate synthase</fullName>
        <shortName evidence="3">UPP synthase</shortName>
    </alternativeName>
</protein>
<evidence type="ECO:0000256" key="3">
    <source>
        <dbReference type="HAMAP-Rule" id="MF_01139"/>
    </source>
</evidence>
<dbReference type="NCBIfam" id="TIGR00055">
    <property type="entry name" value="uppS"/>
    <property type="match status" value="1"/>
</dbReference>
<keyword evidence="2 3" id="KW-0460">Magnesium</keyword>
<feature type="binding site" evidence="3">
    <location>
        <begin position="85"/>
        <end position="87"/>
    </location>
    <ligand>
        <name>substrate</name>
    </ligand>
</feature>
<dbReference type="GO" id="GO:0045547">
    <property type="term" value="F:ditrans,polycis-polyprenyl diphosphate synthase [(2E,6E)-farnesyl diphosphate specific] activity"/>
    <property type="evidence" value="ECO:0007669"/>
    <property type="project" value="TreeGrafter"/>
</dbReference>
<dbReference type="InterPro" id="IPR018520">
    <property type="entry name" value="UPP_synth-like_CS"/>
</dbReference>
<evidence type="ECO:0000313" key="5">
    <source>
        <dbReference type="Proteomes" id="UP000535457"/>
    </source>
</evidence>
<dbReference type="HAMAP" id="MF_01139">
    <property type="entry name" value="ISPT"/>
    <property type="match status" value="1"/>
</dbReference>
<evidence type="ECO:0000256" key="1">
    <source>
        <dbReference type="ARBA" id="ARBA00022679"/>
    </source>
</evidence>
<name>A0A7K4P4P0_9ARCH</name>
<proteinExistence type="inferred from homology"/>
<comment type="caution">
    <text evidence="4">The sequence shown here is derived from an EMBL/GenBank/DDBJ whole genome shotgun (WGS) entry which is preliminary data.</text>
</comment>
<sequence>MSKIIEIICQLTGIYKIYGKRLEHEIRNGDIPNHVALILDGNRRWAKMHLSIPKTGHWKGADAVENLLDWCEELDIRIVTLYALSAENLNRKDEELEQIYELIRMRLEKLYNDPRIHRCKMRVKGIGRIELLPDSIKDVLKRLDDVTKNYDNHFLNIALAYGGQYELVDAVKKIGKKIKDGSLKIEDINKKEIESNLYTSHLPQSSPDMILRTSGEKRLSGFLMWQSAYSELIFMDIFWPEFRKIDLMRAIRTFQERKRRLGK</sequence>
<gene>
    <name evidence="3 4" type="primary">uppS</name>
    <name evidence="4" type="ORF">HX853_03320</name>
</gene>
<dbReference type="EMBL" id="JACATG010000003">
    <property type="protein sequence ID" value="NWK13653.1"/>
    <property type="molecule type" value="Genomic_DNA"/>
</dbReference>
<organism evidence="4 5">
    <name type="scientific">Marine Group I thaumarchaeote</name>
    <dbReference type="NCBI Taxonomy" id="2511932"/>
    <lineage>
        <taxon>Archaea</taxon>
        <taxon>Nitrososphaerota</taxon>
        <taxon>Marine Group I</taxon>
    </lineage>
</organism>
<dbReference type="PANTHER" id="PTHR10291">
    <property type="entry name" value="DEHYDRODOLICHYL DIPHOSPHATE SYNTHASE FAMILY MEMBER"/>
    <property type="match status" value="1"/>
</dbReference>
<comment type="subunit">
    <text evidence="3">Homodimer.</text>
</comment>
<feature type="binding site" evidence="3">
    <location>
        <position position="212"/>
    </location>
    <ligand>
        <name>substrate</name>
    </ligand>
</feature>
<feature type="active site" evidence="3">
    <location>
        <position position="40"/>
    </location>
</feature>
<feature type="binding site" evidence="3">
    <location>
        <position position="40"/>
    </location>
    <ligand>
        <name>Mg(2+)</name>
        <dbReference type="ChEBI" id="CHEBI:18420"/>
    </ligand>
</feature>
<keyword evidence="1 3" id="KW-0808">Transferase</keyword>
<comment type="catalytic activity">
    <reaction evidence="3">
        <text>geranylgeranyl diphosphate + 7 isopentenyl diphosphate = tri-trans,hepta-cis-undecaprenyl diphosphate + 7 diphosphate</text>
        <dbReference type="Rhea" id="RHEA:27622"/>
        <dbReference type="ChEBI" id="CHEBI:33019"/>
        <dbReference type="ChEBI" id="CHEBI:57533"/>
        <dbReference type="ChEBI" id="CHEBI:60388"/>
        <dbReference type="ChEBI" id="CHEBI:128769"/>
        <dbReference type="EC" id="2.5.1.89"/>
    </reaction>
</comment>
<feature type="binding site" evidence="3">
    <location>
        <begin position="218"/>
        <end position="220"/>
    </location>
    <ligand>
        <name>substrate</name>
    </ligand>
</feature>
<dbReference type="GO" id="GO:0016094">
    <property type="term" value="P:polyprenol biosynthetic process"/>
    <property type="evidence" value="ECO:0007669"/>
    <property type="project" value="TreeGrafter"/>
</dbReference>
<evidence type="ECO:0000256" key="2">
    <source>
        <dbReference type="ARBA" id="ARBA00022842"/>
    </source>
</evidence>
<dbReference type="CDD" id="cd00475">
    <property type="entry name" value="Cis_IPPS"/>
    <property type="match status" value="1"/>
</dbReference>
<dbReference type="PANTHER" id="PTHR10291:SF43">
    <property type="entry name" value="DEHYDRODOLICHYL DIPHOSPHATE SYNTHASE COMPLEX SUBUNIT DHDDS"/>
    <property type="match status" value="1"/>
</dbReference>
<feature type="binding site" evidence="3">
    <location>
        <position position="57"/>
    </location>
    <ligand>
        <name>substrate</name>
    </ligand>
</feature>
<dbReference type="Gene3D" id="3.40.1180.10">
    <property type="entry name" value="Decaprenyl diphosphate synthase-like"/>
    <property type="match status" value="1"/>
</dbReference>